<dbReference type="STRING" id="1797582.A2442_00705"/>
<keyword evidence="1" id="KW-0812">Transmembrane</keyword>
<evidence type="ECO:0000313" key="3">
    <source>
        <dbReference type="Proteomes" id="UP000179003"/>
    </source>
</evidence>
<keyword evidence="1" id="KW-0472">Membrane</keyword>
<dbReference type="EMBL" id="MFAE01000006">
    <property type="protein sequence ID" value="OGD67277.1"/>
    <property type="molecule type" value="Genomic_DNA"/>
</dbReference>
<name>A0A1F5EIN0_9BACT</name>
<protein>
    <recommendedName>
        <fullName evidence="4">DUF11 domain-containing protein</fullName>
    </recommendedName>
</protein>
<comment type="caution">
    <text evidence="2">The sequence shown here is derived from an EMBL/GenBank/DDBJ whole genome shotgun (WGS) entry which is preliminary data.</text>
</comment>
<accession>A0A1F5EIN0</accession>
<dbReference type="AlphaFoldDB" id="A0A1F5EIN0"/>
<sequence length="640" mass="70272">MTDDSKKSDRIEGVKAGLYSRNTRFSKDRASFSRRKYDIKSGWNDSRQEEEEDGFFERRKPKTKNFSEKILFIAVIFLMLSVGFVFLMVWLGNNKVSTENVDISVIGPSSMESGGEFSLKITVTNNNPINLEVADLVIKYPEGTYSASEPGKALRSERVSLGVVPSGRSIRKEVRSVLYGERNSDKDILISLEYRIADSNAIFFKERKYSINISSSPIDLIISPMERVISGQEMDFSVSVVSDSERSVESLLLVVEYPFGFKFISSEPKPTYGDNIWKMEGGSADKSVVKIKGIVSGQNEEERVFRFSAGNQDRKDEKEIGALFASLIKTISIEKPFIGVDIAVNGALSQEYSLSGNGTVRVDVIWANNSSTSIIGGEINIKLEGGILDKNTVSPGKGYYRSVDNTIIWNKSTNGELSEILPGANGRFSFSFKPLDVSERGNLVNPEARLTISAKGNRISEVGTQEEINSSVSKILRFSTDLRVTPNATYYSGPFVNSGPIPPEVETETTYTVTWAVTNTTNEAGGVRVVSSLPTYVRWMGVVSPNSEKITYNPVGGEVIWDVGDIKPGVGIVNNRKEISFQIAFLPSLTHLTLVPLLTGDVTITGTDKFTGDSLSNTKAGASTRLSTDPGAGYGHEFVR</sequence>
<evidence type="ECO:0008006" key="4">
    <source>
        <dbReference type="Google" id="ProtNLM"/>
    </source>
</evidence>
<organism evidence="2 3">
    <name type="scientific">Candidatus Campbellbacteria bacterium RIFOXYC2_FULL_35_25</name>
    <dbReference type="NCBI Taxonomy" id="1797582"/>
    <lineage>
        <taxon>Bacteria</taxon>
        <taxon>Candidatus Campbelliibacteriota</taxon>
    </lineage>
</organism>
<proteinExistence type="predicted"/>
<evidence type="ECO:0000313" key="2">
    <source>
        <dbReference type="EMBL" id="OGD67277.1"/>
    </source>
</evidence>
<reference evidence="2 3" key="1">
    <citation type="journal article" date="2016" name="Nat. Commun.">
        <title>Thousands of microbial genomes shed light on interconnected biogeochemical processes in an aquifer system.</title>
        <authorList>
            <person name="Anantharaman K."/>
            <person name="Brown C.T."/>
            <person name="Hug L.A."/>
            <person name="Sharon I."/>
            <person name="Castelle C.J."/>
            <person name="Probst A.J."/>
            <person name="Thomas B.C."/>
            <person name="Singh A."/>
            <person name="Wilkins M.J."/>
            <person name="Karaoz U."/>
            <person name="Brodie E.L."/>
            <person name="Williams K.H."/>
            <person name="Hubbard S.S."/>
            <person name="Banfield J.F."/>
        </authorList>
    </citation>
    <scope>NUCLEOTIDE SEQUENCE [LARGE SCALE GENOMIC DNA]</scope>
</reference>
<feature type="transmembrane region" description="Helical" evidence="1">
    <location>
        <begin position="70"/>
        <end position="91"/>
    </location>
</feature>
<evidence type="ECO:0000256" key="1">
    <source>
        <dbReference type="SAM" id="Phobius"/>
    </source>
</evidence>
<keyword evidence="1" id="KW-1133">Transmembrane helix</keyword>
<gene>
    <name evidence="2" type="ORF">A2442_00705</name>
</gene>
<dbReference type="Proteomes" id="UP000179003">
    <property type="component" value="Unassembled WGS sequence"/>
</dbReference>